<feature type="region of interest" description="Disordered" evidence="1">
    <location>
        <begin position="1"/>
        <end position="23"/>
    </location>
</feature>
<proteinExistence type="predicted"/>
<reference evidence="2 3" key="1">
    <citation type="journal article" date="2020" name="IScience">
        <title>Genome Sequencing of the Endangered Kingdonia uniflora (Circaeasteraceae, Ranunculales) Reveals Potential Mechanisms of Evolutionary Specialization.</title>
        <authorList>
            <person name="Sun Y."/>
            <person name="Deng T."/>
            <person name="Zhang A."/>
            <person name="Moore M.J."/>
            <person name="Landis J.B."/>
            <person name="Lin N."/>
            <person name="Zhang H."/>
            <person name="Zhang X."/>
            <person name="Huang J."/>
            <person name="Zhang X."/>
            <person name="Sun H."/>
            <person name="Wang H."/>
        </authorList>
    </citation>
    <scope>NUCLEOTIDE SEQUENCE [LARGE SCALE GENOMIC DNA]</scope>
    <source>
        <strain evidence="2">TB1705</strain>
        <tissue evidence="2">Leaf</tissue>
    </source>
</reference>
<gene>
    <name evidence="2" type="ORF">GIB67_021025</name>
</gene>
<protein>
    <submittedName>
        <fullName evidence="2">Uncharacterized protein</fullName>
    </submittedName>
</protein>
<dbReference type="PANTHER" id="PTHR35687">
    <property type="entry name" value="OS07G0516700 PROTEIN"/>
    <property type="match status" value="1"/>
</dbReference>
<evidence type="ECO:0000256" key="1">
    <source>
        <dbReference type="SAM" id="MobiDB-lite"/>
    </source>
</evidence>
<evidence type="ECO:0000313" key="2">
    <source>
        <dbReference type="EMBL" id="KAF6162876.1"/>
    </source>
</evidence>
<dbReference type="PANTHER" id="PTHR35687:SF1">
    <property type="entry name" value="OS07G0516700 PROTEIN"/>
    <property type="match status" value="1"/>
</dbReference>
<dbReference type="AlphaFoldDB" id="A0A7J7N6W3"/>
<dbReference type="OrthoDB" id="1909082at2759"/>
<evidence type="ECO:0000313" key="3">
    <source>
        <dbReference type="Proteomes" id="UP000541444"/>
    </source>
</evidence>
<keyword evidence="3" id="KW-1185">Reference proteome</keyword>
<organism evidence="2 3">
    <name type="scientific">Kingdonia uniflora</name>
    <dbReference type="NCBI Taxonomy" id="39325"/>
    <lineage>
        <taxon>Eukaryota</taxon>
        <taxon>Viridiplantae</taxon>
        <taxon>Streptophyta</taxon>
        <taxon>Embryophyta</taxon>
        <taxon>Tracheophyta</taxon>
        <taxon>Spermatophyta</taxon>
        <taxon>Magnoliopsida</taxon>
        <taxon>Ranunculales</taxon>
        <taxon>Circaeasteraceae</taxon>
        <taxon>Kingdonia</taxon>
    </lineage>
</organism>
<dbReference type="Proteomes" id="UP000541444">
    <property type="component" value="Unassembled WGS sequence"/>
</dbReference>
<sequence length="109" mass="12820">MSLLRKPNAYSKMEAEDPEERNHQRAQYLINKVMENADYRRRRQSPLRVRICKLKVKIGRRIKRLRKTMVIAISTARVKVYKQVLGQLKNWKGLFGTGKATVNLPPMLK</sequence>
<comment type="caution">
    <text evidence="2">The sequence shown here is derived from an EMBL/GenBank/DDBJ whole genome shotgun (WGS) entry which is preliminary data.</text>
</comment>
<name>A0A7J7N6W3_9MAGN</name>
<accession>A0A7J7N6W3</accession>
<dbReference type="EMBL" id="JACGCM010001009">
    <property type="protein sequence ID" value="KAF6162876.1"/>
    <property type="molecule type" value="Genomic_DNA"/>
</dbReference>